<evidence type="ECO:0008006" key="5">
    <source>
        <dbReference type="Google" id="ProtNLM"/>
    </source>
</evidence>
<dbReference type="InterPro" id="IPR050194">
    <property type="entry name" value="Glycosyltransferase_grp1"/>
</dbReference>
<dbReference type="AlphaFoldDB" id="A0A2M7ARL1"/>
<evidence type="ECO:0000313" key="4">
    <source>
        <dbReference type="Proteomes" id="UP000231407"/>
    </source>
</evidence>
<reference evidence="4" key="1">
    <citation type="submission" date="2017-09" db="EMBL/GenBank/DDBJ databases">
        <title>Depth-based differentiation of microbial function through sediment-hosted aquifers and enrichment of novel symbionts in the deep terrestrial subsurface.</title>
        <authorList>
            <person name="Probst A.J."/>
            <person name="Ladd B."/>
            <person name="Jarett J.K."/>
            <person name="Geller-Mcgrath D.E."/>
            <person name="Sieber C.M.K."/>
            <person name="Emerson J.B."/>
            <person name="Anantharaman K."/>
            <person name="Thomas B.C."/>
            <person name="Malmstrom R."/>
            <person name="Stieglmeier M."/>
            <person name="Klingl A."/>
            <person name="Woyke T."/>
            <person name="Ryan C.M."/>
            <person name="Banfield J.F."/>
        </authorList>
    </citation>
    <scope>NUCLEOTIDE SEQUENCE [LARGE SCALE GENOMIC DNA]</scope>
</reference>
<dbReference type="Gene3D" id="3.40.50.2000">
    <property type="entry name" value="Glycogen Phosphorylase B"/>
    <property type="match status" value="2"/>
</dbReference>
<dbReference type="InterPro" id="IPR028098">
    <property type="entry name" value="Glyco_trans_4-like_N"/>
</dbReference>
<dbReference type="SUPFAM" id="SSF53756">
    <property type="entry name" value="UDP-Glycosyltransferase/glycogen phosphorylase"/>
    <property type="match status" value="1"/>
</dbReference>
<evidence type="ECO:0000259" key="2">
    <source>
        <dbReference type="Pfam" id="PF13439"/>
    </source>
</evidence>
<organism evidence="3 4">
    <name type="scientific">Candidatus Shapirobacteria bacterium CG06_land_8_20_14_3_00_40_12</name>
    <dbReference type="NCBI Taxonomy" id="1974881"/>
    <lineage>
        <taxon>Bacteria</taxon>
        <taxon>Candidatus Shapironibacteriota</taxon>
    </lineage>
</organism>
<dbReference type="GO" id="GO:0016757">
    <property type="term" value="F:glycosyltransferase activity"/>
    <property type="evidence" value="ECO:0007669"/>
    <property type="project" value="InterPro"/>
</dbReference>
<evidence type="ECO:0000313" key="3">
    <source>
        <dbReference type="EMBL" id="PIU73252.1"/>
    </source>
</evidence>
<dbReference type="CDD" id="cd03801">
    <property type="entry name" value="GT4_PimA-like"/>
    <property type="match status" value="1"/>
</dbReference>
<dbReference type="Pfam" id="PF13439">
    <property type="entry name" value="Glyco_transf_4"/>
    <property type="match status" value="1"/>
</dbReference>
<dbReference type="Pfam" id="PF00534">
    <property type="entry name" value="Glycos_transf_1"/>
    <property type="match status" value="1"/>
</dbReference>
<proteinExistence type="predicted"/>
<comment type="caution">
    <text evidence="3">The sequence shown here is derived from an EMBL/GenBank/DDBJ whole genome shotgun (WGS) entry which is preliminary data.</text>
</comment>
<protein>
    <recommendedName>
        <fullName evidence="5">Glycosyl transferase family 1 domain-containing protein</fullName>
    </recommendedName>
</protein>
<evidence type="ECO:0000259" key="1">
    <source>
        <dbReference type="Pfam" id="PF00534"/>
    </source>
</evidence>
<dbReference type="PANTHER" id="PTHR45947:SF3">
    <property type="entry name" value="SULFOQUINOVOSYL TRANSFERASE SQD2"/>
    <property type="match status" value="1"/>
</dbReference>
<accession>A0A2M7ARL1</accession>
<feature type="domain" description="Glycosyltransferase subfamily 4-like N-terminal" evidence="2">
    <location>
        <begin position="17"/>
        <end position="143"/>
    </location>
</feature>
<dbReference type="EMBL" id="PEWA01000044">
    <property type="protein sequence ID" value="PIU73252.1"/>
    <property type="molecule type" value="Genomic_DNA"/>
</dbReference>
<gene>
    <name evidence="3" type="ORF">COS78_03250</name>
</gene>
<sequence>MPKNILINLTYYYPNISGLSQYAKILAEELVKRGYRITVLCGKHQQDLAELDNVNGVKIVRLRVIRTGKGLVVPSIIWKSMALVKKAGVINCHFPSIEGVWVAILTKIFRKKLIVTYHCHYNRVAEWWQYLAYVLADKIVVNSIDYIEGNNLLKSFWEKITEIYPPIQIPLSLRGHLPLMKGRNTKSKKIIGFLGRISKEKNIEVLIEAMKKLPEMELWLAGPEKIIGEEKYRRKIEEMIGNNRKIKRLGVVKNISDFYRQISCLVLPSNNTLESFGMVSAEAINCQTPVVASKIPGIRVPIMKSSAGELFDPNDVDDLVKKIQIATTKKYPKLQNTMFNFMKTVDGYEKIFGEE</sequence>
<name>A0A2M7ARL1_9BACT</name>
<dbReference type="InterPro" id="IPR001296">
    <property type="entry name" value="Glyco_trans_1"/>
</dbReference>
<feature type="domain" description="Glycosyl transferase family 1" evidence="1">
    <location>
        <begin position="185"/>
        <end position="330"/>
    </location>
</feature>
<dbReference type="Proteomes" id="UP000231407">
    <property type="component" value="Unassembled WGS sequence"/>
</dbReference>
<dbReference type="PANTHER" id="PTHR45947">
    <property type="entry name" value="SULFOQUINOVOSYL TRANSFERASE SQD2"/>
    <property type="match status" value="1"/>
</dbReference>